<gene>
    <name evidence="1" type="ORF">WL73_34595</name>
</gene>
<evidence type="ECO:0000313" key="2">
    <source>
        <dbReference type="Proteomes" id="UP000062998"/>
    </source>
</evidence>
<dbReference type="Proteomes" id="UP000062998">
    <property type="component" value="Unassembled WGS sequence"/>
</dbReference>
<dbReference type="EMBL" id="LPIX01000016">
    <property type="protein sequence ID" value="KWE10656.1"/>
    <property type="molecule type" value="Genomic_DNA"/>
</dbReference>
<dbReference type="OrthoDB" id="9112829at2"/>
<name>A0A107GEZ5_9BURK</name>
<sequence length="76" mass="8007">MYRLFHRFERLAFGVVTLSAFACAGILVARRYPGLSELALALPHGVAATAAFTPDCLALCAAGACEPLLAGRKEAK</sequence>
<comment type="caution">
    <text evidence="1">The sequence shown here is derived from an EMBL/GenBank/DDBJ whole genome shotgun (WGS) entry which is preliminary data.</text>
</comment>
<dbReference type="PROSITE" id="PS51257">
    <property type="entry name" value="PROKAR_LIPOPROTEIN"/>
    <property type="match status" value="1"/>
</dbReference>
<dbReference type="RefSeq" id="WP_060322689.1">
    <property type="nucleotide sequence ID" value="NZ_LPIU01000073.1"/>
</dbReference>
<accession>A0A107GEZ5</accession>
<reference evidence="1 2" key="1">
    <citation type="submission" date="2015-11" db="EMBL/GenBank/DDBJ databases">
        <title>Expanding the genomic diversity of Burkholderia species for the development of highly accurate diagnostics.</title>
        <authorList>
            <person name="Sahl J."/>
            <person name="Keim P."/>
            <person name="Wagner D."/>
        </authorList>
    </citation>
    <scope>NUCLEOTIDE SEQUENCE [LARGE SCALE GENOMIC DNA]</scope>
    <source>
        <strain evidence="1 2">MSMB2167WGS</strain>
    </source>
</reference>
<protein>
    <submittedName>
        <fullName evidence="1">Uncharacterized protein</fullName>
    </submittedName>
</protein>
<organism evidence="1 2">
    <name type="scientific">Burkholderia ubonensis</name>
    <dbReference type="NCBI Taxonomy" id="101571"/>
    <lineage>
        <taxon>Bacteria</taxon>
        <taxon>Pseudomonadati</taxon>
        <taxon>Pseudomonadota</taxon>
        <taxon>Betaproteobacteria</taxon>
        <taxon>Burkholderiales</taxon>
        <taxon>Burkholderiaceae</taxon>
        <taxon>Burkholderia</taxon>
        <taxon>Burkholderia cepacia complex</taxon>
    </lineage>
</organism>
<evidence type="ECO:0000313" key="1">
    <source>
        <dbReference type="EMBL" id="KWE10656.1"/>
    </source>
</evidence>
<dbReference type="AlphaFoldDB" id="A0A107GEZ5"/>
<proteinExistence type="predicted"/>